<organism evidence="7 8">
    <name type="scientific">Echeneis naucrates</name>
    <name type="common">Live sharksucker</name>
    <dbReference type="NCBI Taxonomy" id="173247"/>
    <lineage>
        <taxon>Eukaryota</taxon>
        <taxon>Metazoa</taxon>
        <taxon>Chordata</taxon>
        <taxon>Craniata</taxon>
        <taxon>Vertebrata</taxon>
        <taxon>Euteleostomi</taxon>
        <taxon>Actinopterygii</taxon>
        <taxon>Neopterygii</taxon>
        <taxon>Teleostei</taxon>
        <taxon>Neoteleostei</taxon>
        <taxon>Acanthomorphata</taxon>
        <taxon>Carangaria</taxon>
        <taxon>Carangiformes</taxon>
        <taxon>Echeneidae</taxon>
        <taxon>Echeneis</taxon>
    </lineage>
</organism>
<dbReference type="Gene3D" id="1.25.10.10">
    <property type="entry name" value="Leucine-rich Repeat Variant"/>
    <property type="match status" value="1"/>
</dbReference>
<dbReference type="Proteomes" id="UP000472264">
    <property type="component" value="Chromosome 3"/>
</dbReference>
<keyword evidence="8" id="KW-1185">Reference proteome</keyword>
<evidence type="ECO:0000313" key="7">
    <source>
        <dbReference type="Ensembl" id="ENSENLP00000035875.1"/>
    </source>
</evidence>
<dbReference type="GO" id="GO:0030117">
    <property type="term" value="C:membrane coat"/>
    <property type="evidence" value="ECO:0007669"/>
    <property type="project" value="InterPro"/>
</dbReference>
<dbReference type="InterPro" id="IPR002553">
    <property type="entry name" value="Clathrin/coatomer_adapt-like_N"/>
</dbReference>
<accession>A0A665VW23</accession>
<dbReference type="GO" id="GO:0012505">
    <property type="term" value="C:endomembrane system"/>
    <property type="evidence" value="ECO:0007669"/>
    <property type="project" value="UniProtKB-SubCell"/>
</dbReference>
<dbReference type="Pfam" id="PF01602">
    <property type="entry name" value="Adaptin_N"/>
    <property type="match status" value="1"/>
</dbReference>
<dbReference type="InterPro" id="IPR050840">
    <property type="entry name" value="Adaptor_Complx_Large_Subunit"/>
</dbReference>
<evidence type="ECO:0000256" key="3">
    <source>
        <dbReference type="ARBA" id="ARBA00022448"/>
    </source>
</evidence>
<evidence type="ECO:0000256" key="5">
    <source>
        <dbReference type="ARBA" id="ARBA00023136"/>
    </source>
</evidence>
<dbReference type="AlphaFoldDB" id="A0A665VW23"/>
<evidence type="ECO:0000256" key="2">
    <source>
        <dbReference type="ARBA" id="ARBA00006613"/>
    </source>
</evidence>
<comment type="subcellular location">
    <subcellularLocation>
        <location evidence="1">Endomembrane system</location>
        <topology evidence="1">Peripheral membrane protein</topology>
    </subcellularLocation>
</comment>
<sequence>MSGYSPEHDVSGISDPFLQVRILRLLRILGKSDDDSSEAMNDILAQVATNTETSKNVGNAILYETVLTIMDIKSESGLRVLAINILGRFLLNNDKNIRYVALTSLLKTVQTDHNAVQRHRSTIVDCLKDLDVSIKRRAMELSFALVNGNNIRGMMKELLYFLDSCDPEFKADCASGVFLAAEKYGTGTETLPHIVTAGSYVRDDSVPNLIQLITNSVEMHAYTVQRLYKALLDDISQQPLVQVASWCIGEYGDLLVSGQCEEEEPIQVTEDEVLDVLEGLLVSNLSTPVTRGYALTAIMKLSTRFSSVNRIKKVVSIYGSSIDVELQQRAVDSRPCSSSLCAHFPTFFPLGWPLLTALV</sequence>
<dbReference type="Ensembl" id="ENSENLT00000036833.1">
    <property type="protein sequence ID" value="ENSENLP00000035875.1"/>
    <property type="gene ID" value="ENSENLG00000015590.1"/>
</dbReference>
<gene>
    <name evidence="7" type="primary">ap1g1</name>
</gene>
<dbReference type="PANTHER" id="PTHR22780">
    <property type="entry name" value="ADAPTIN, ALPHA/GAMMA/EPSILON"/>
    <property type="match status" value="1"/>
</dbReference>
<keyword evidence="5" id="KW-0472">Membrane</keyword>
<reference evidence="7" key="3">
    <citation type="submission" date="2025-09" db="UniProtKB">
        <authorList>
            <consortium name="Ensembl"/>
        </authorList>
    </citation>
    <scope>IDENTIFICATION</scope>
</reference>
<proteinExistence type="inferred from homology"/>
<evidence type="ECO:0000259" key="6">
    <source>
        <dbReference type="Pfam" id="PF01602"/>
    </source>
</evidence>
<reference evidence="7" key="2">
    <citation type="submission" date="2025-08" db="UniProtKB">
        <authorList>
            <consortium name="Ensembl"/>
        </authorList>
    </citation>
    <scope>IDENTIFICATION</scope>
</reference>
<dbReference type="GO" id="GO:0016192">
    <property type="term" value="P:vesicle-mediated transport"/>
    <property type="evidence" value="ECO:0007669"/>
    <property type="project" value="InterPro"/>
</dbReference>
<dbReference type="SUPFAM" id="SSF48371">
    <property type="entry name" value="ARM repeat"/>
    <property type="match status" value="1"/>
</dbReference>
<dbReference type="GO" id="GO:0006886">
    <property type="term" value="P:intracellular protein transport"/>
    <property type="evidence" value="ECO:0007669"/>
    <property type="project" value="InterPro"/>
</dbReference>
<keyword evidence="4" id="KW-0653">Protein transport</keyword>
<keyword evidence="3" id="KW-0813">Transport</keyword>
<reference evidence="7" key="1">
    <citation type="submission" date="2021-04" db="EMBL/GenBank/DDBJ databases">
        <authorList>
            <consortium name="Wellcome Sanger Institute Data Sharing"/>
        </authorList>
    </citation>
    <scope>NUCLEOTIDE SEQUENCE [LARGE SCALE GENOMIC DNA]</scope>
</reference>
<dbReference type="InterPro" id="IPR011989">
    <property type="entry name" value="ARM-like"/>
</dbReference>
<evidence type="ECO:0000256" key="1">
    <source>
        <dbReference type="ARBA" id="ARBA00004184"/>
    </source>
</evidence>
<comment type="similarity">
    <text evidence="2">Belongs to the adaptor complexes large subunit family.</text>
</comment>
<evidence type="ECO:0000256" key="4">
    <source>
        <dbReference type="ARBA" id="ARBA00022927"/>
    </source>
</evidence>
<name>A0A665VW23_ECHNA</name>
<evidence type="ECO:0000313" key="8">
    <source>
        <dbReference type="Proteomes" id="UP000472264"/>
    </source>
</evidence>
<dbReference type="InterPro" id="IPR016024">
    <property type="entry name" value="ARM-type_fold"/>
</dbReference>
<feature type="domain" description="Clathrin/coatomer adaptor adaptin-like N-terminal" evidence="6">
    <location>
        <begin position="12"/>
        <end position="334"/>
    </location>
</feature>
<protein>
    <recommendedName>
        <fullName evidence="6">Clathrin/coatomer adaptor adaptin-like N-terminal domain-containing protein</fullName>
    </recommendedName>
</protein>